<dbReference type="Proteomes" id="UP000618382">
    <property type="component" value="Unassembled WGS sequence"/>
</dbReference>
<dbReference type="RefSeq" id="WP_140460101.1">
    <property type="nucleotide sequence ID" value="NZ_BAABFI010000010.1"/>
</dbReference>
<accession>A0A7Y9FIE3</accession>
<comment type="caution">
    <text evidence="2">The sequence shown here is derived from an EMBL/GenBank/DDBJ whole genome shotgun (WGS) entry which is preliminary data.</text>
</comment>
<name>A0A7Y9FIE3_9CELL</name>
<sequence length="109" mass="11681">MPTPEQIAALIEYVGAHDSEADEALAGRKYDEAAALVDRYIGAGYAHLVPATVRDEQVLEVASKLWQRRLAPNGDATYNTLDGAPTPAPRDPMAAAYPVLDRFLPGGFA</sequence>
<evidence type="ECO:0000313" key="1">
    <source>
        <dbReference type="EMBL" id="GIG33017.1"/>
    </source>
</evidence>
<organism evidence="2 3">
    <name type="scientific">Cellulomonas oligotrophica</name>
    <dbReference type="NCBI Taxonomy" id="931536"/>
    <lineage>
        <taxon>Bacteria</taxon>
        <taxon>Bacillati</taxon>
        <taxon>Actinomycetota</taxon>
        <taxon>Actinomycetes</taxon>
        <taxon>Micrococcales</taxon>
        <taxon>Cellulomonadaceae</taxon>
        <taxon>Cellulomonas</taxon>
    </lineage>
</organism>
<dbReference type="EMBL" id="JACCBK010000001">
    <property type="protein sequence ID" value="NYD87779.1"/>
    <property type="molecule type" value="Genomic_DNA"/>
</dbReference>
<proteinExistence type="predicted"/>
<dbReference type="Proteomes" id="UP000577956">
    <property type="component" value="Unassembled WGS sequence"/>
</dbReference>
<reference evidence="2 3" key="1">
    <citation type="submission" date="2020-07" db="EMBL/GenBank/DDBJ databases">
        <title>Sequencing the genomes of 1000 actinobacteria strains.</title>
        <authorList>
            <person name="Klenk H.-P."/>
        </authorList>
    </citation>
    <scope>NUCLEOTIDE SEQUENCE [LARGE SCALE GENOMIC DNA]</scope>
    <source>
        <strain evidence="2 3">DSM 24482</strain>
    </source>
</reference>
<dbReference type="EMBL" id="BONN01000005">
    <property type="protein sequence ID" value="GIG33017.1"/>
    <property type="molecule type" value="Genomic_DNA"/>
</dbReference>
<dbReference type="AlphaFoldDB" id="A0A7Y9FIE3"/>
<evidence type="ECO:0000313" key="3">
    <source>
        <dbReference type="Proteomes" id="UP000577956"/>
    </source>
</evidence>
<keyword evidence="4" id="KW-1185">Reference proteome</keyword>
<protein>
    <submittedName>
        <fullName evidence="2">Uncharacterized protein</fullName>
    </submittedName>
</protein>
<reference evidence="1 4" key="2">
    <citation type="submission" date="2021-01" db="EMBL/GenBank/DDBJ databases">
        <title>Whole genome shotgun sequence of Cellulomonas oligotrophica NBRC 109435.</title>
        <authorList>
            <person name="Komaki H."/>
            <person name="Tamura T."/>
        </authorList>
    </citation>
    <scope>NUCLEOTIDE SEQUENCE [LARGE SCALE GENOMIC DNA]</scope>
    <source>
        <strain evidence="1 4">NBRC 109435</strain>
    </source>
</reference>
<evidence type="ECO:0000313" key="2">
    <source>
        <dbReference type="EMBL" id="NYD87779.1"/>
    </source>
</evidence>
<gene>
    <name evidence="2" type="ORF">BKA21_003328</name>
    <name evidence="1" type="ORF">Col01nite_21760</name>
</gene>
<evidence type="ECO:0000313" key="4">
    <source>
        <dbReference type="Proteomes" id="UP000618382"/>
    </source>
</evidence>